<organism evidence="1 2">
    <name type="scientific">Xylaria multiplex</name>
    <dbReference type="NCBI Taxonomy" id="323545"/>
    <lineage>
        <taxon>Eukaryota</taxon>
        <taxon>Fungi</taxon>
        <taxon>Dikarya</taxon>
        <taxon>Ascomycota</taxon>
        <taxon>Pezizomycotina</taxon>
        <taxon>Sordariomycetes</taxon>
        <taxon>Xylariomycetidae</taxon>
        <taxon>Xylariales</taxon>
        <taxon>Xylariaceae</taxon>
        <taxon>Xylaria</taxon>
    </lineage>
</organism>
<name>A0A7C8N0U6_9PEZI</name>
<keyword evidence="2" id="KW-1185">Reference proteome</keyword>
<comment type="caution">
    <text evidence="1">The sequence shown here is derived from an EMBL/GenBank/DDBJ whole genome shotgun (WGS) entry which is preliminary data.</text>
</comment>
<evidence type="ECO:0000313" key="2">
    <source>
        <dbReference type="Proteomes" id="UP000481858"/>
    </source>
</evidence>
<sequence length="163" mass="18178">MVAIKILIGATIFTKWAETGSQITAISKLADLTGRLLRQTASEHLVTEIDKDTFNSVYMSQPLFLKEARYENHTTLVGSNFQAVSSNRIANMQFTDTMNCESGEIFTSWVETYDTSQIIQAARPDRPFVVNIYGGSGGQGHDIEKFLQKRPGVPKDKLTLQDN</sequence>
<gene>
    <name evidence="1" type="ORF">GQX73_g9799</name>
</gene>
<proteinExistence type="predicted"/>
<dbReference type="OrthoDB" id="3340390at2759"/>
<reference evidence="1 2" key="1">
    <citation type="submission" date="2019-12" db="EMBL/GenBank/DDBJ databases">
        <title>Draft genome sequence of the ascomycete Xylaria multiplex DSM 110363.</title>
        <authorList>
            <person name="Buettner E."/>
            <person name="Kellner H."/>
        </authorList>
    </citation>
    <scope>NUCLEOTIDE SEQUENCE [LARGE SCALE GENOMIC DNA]</scope>
    <source>
        <strain evidence="1 2">DSM 110363</strain>
    </source>
</reference>
<dbReference type="Proteomes" id="UP000481858">
    <property type="component" value="Unassembled WGS sequence"/>
</dbReference>
<dbReference type="InParanoid" id="A0A7C8N0U6"/>
<evidence type="ECO:0000313" key="1">
    <source>
        <dbReference type="EMBL" id="KAF2963777.1"/>
    </source>
</evidence>
<accession>A0A7C8N0U6</accession>
<dbReference type="AlphaFoldDB" id="A0A7C8N0U6"/>
<protein>
    <submittedName>
        <fullName evidence="1">Uncharacterized protein</fullName>
    </submittedName>
</protein>
<dbReference type="EMBL" id="WUBL01000182">
    <property type="protein sequence ID" value="KAF2963777.1"/>
    <property type="molecule type" value="Genomic_DNA"/>
</dbReference>